<reference evidence="2" key="1">
    <citation type="journal article" date="2017" name="Nature">
        <title>The sunflower genome provides insights into oil metabolism, flowering and Asterid evolution.</title>
        <authorList>
            <person name="Badouin H."/>
            <person name="Gouzy J."/>
            <person name="Grassa C.J."/>
            <person name="Murat F."/>
            <person name="Staton S.E."/>
            <person name="Cottret L."/>
            <person name="Lelandais-Briere C."/>
            <person name="Owens G.L."/>
            <person name="Carrere S."/>
            <person name="Mayjonade B."/>
            <person name="Legrand L."/>
            <person name="Gill N."/>
            <person name="Kane N.C."/>
            <person name="Bowers J.E."/>
            <person name="Hubner S."/>
            <person name="Bellec A."/>
            <person name="Berard A."/>
            <person name="Berges H."/>
            <person name="Blanchet N."/>
            <person name="Boniface M.C."/>
            <person name="Brunel D."/>
            <person name="Catrice O."/>
            <person name="Chaidir N."/>
            <person name="Claudel C."/>
            <person name="Donnadieu C."/>
            <person name="Faraut T."/>
            <person name="Fievet G."/>
            <person name="Helmstetter N."/>
            <person name="King M."/>
            <person name="Knapp S.J."/>
            <person name="Lai Z."/>
            <person name="Le Paslier M.C."/>
            <person name="Lippi Y."/>
            <person name="Lorenzon L."/>
            <person name="Mandel J.R."/>
            <person name="Marage G."/>
            <person name="Marchand G."/>
            <person name="Marquand E."/>
            <person name="Bret-Mestries E."/>
            <person name="Morien E."/>
            <person name="Nambeesan S."/>
            <person name="Nguyen T."/>
            <person name="Pegot-Espagnet P."/>
            <person name="Pouilly N."/>
            <person name="Raftis F."/>
            <person name="Sallet E."/>
            <person name="Schiex T."/>
            <person name="Thomas J."/>
            <person name="Vandecasteele C."/>
            <person name="Vares D."/>
            <person name="Vear F."/>
            <person name="Vautrin S."/>
            <person name="Crespi M."/>
            <person name="Mangin B."/>
            <person name="Burke J.M."/>
            <person name="Salse J."/>
            <person name="Munos S."/>
            <person name="Vincourt P."/>
            <person name="Rieseberg L.H."/>
            <person name="Langlade N.B."/>
        </authorList>
    </citation>
    <scope>NUCLEOTIDE SEQUENCE</scope>
    <source>
        <tissue evidence="2">Leaves</tissue>
    </source>
</reference>
<protein>
    <submittedName>
        <fullName evidence="2">Uncharacterized protein</fullName>
    </submittedName>
</protein>
<name>A0A9K3HGX3_HELAN</name>
<evidence type="ECO:0000313" key="3">
    <source>
        <dbReference type="Proteomes" id="UP000215914"/>
    </source>
</evidence>
<gene>
    <name evidence="2" type="ORF">HanXRQr2_Chr12g0543931</name>
</gene>
<dbReference type="Gramene" id="mRNA:HanXRQr2_Chr12g0543931">
    <property type="protein sequence ID" value="mRNA:HanXRQr2_Chr12g0543931"/>
    <property type="gene ID" value="HanXRQr2_Chr12g0543931"/>
</dbReference>
<dbReference type="EMBL" id="MNCJ02000327">
    <property type="protein sequence ID" value="KAF5778137.1"/>
    <property type="molecule type" value="Genomic_DNA"/>
</dbReference>
<organism evidence="2 3">
    <name type="scientific">Helianthus annuus</name>
    <name type="common">Common sunflower</name>
    <dbReference type="NCBI Taxonomy" id="4232"/>
    <lineage>
        <taxon>Eukaryota</taxon>
        <taxon>Viridiplantae</taxon>
        <taxon>Streptophyta</taxon>
        <taxon>Embryophyta</taxon>
        <taxon>Tracheophyta</taxon>
        <taxon>Spermatophyta</taxon>
        <taxon>Magnoliopsida</taxon>
        <taxon>eudicotyledons</taxon>
        <taxon>Gunneridae</taxon>
        <taxon>Pentapetalae</taxon>
        <taxon>asterids</taxon>
        <taxon>campanulids</taxon>
        <taxon>Asterales</taxon>
        <taxon>Asteraceae</taxon>
        <taxon>Asteroideae</taxon>
        <taxon>Heliantheae alliance</taxon>
        <taxon>Heliantheae</taxon>
        <taxon>Helianthus</taxon>
    </lineage>
</organism>
<reference evidence="2" key="2">
    <citation type="submission" date="2020-06" db="EMBL/GenBank/DDBJ databases">
        <title>Helianthus annuus Genome sequencing and assembly Release 2.</title>
        <authorList>
            <person name="Gouzy J."/>
            <person name="Langlade N."/>
            <person name="Munos S."/>
        </authorList>
    </citation>
    <scope>NUCLEOTIDE SEQUENCE</scope>
    <source>
        <tissue evidence="2">Leaves</tissue>
    </source>
</reference>
<accession>A0A9K3HGX3</accession>
<comment type="caution">
    <text evidence="2">The sequence shown here is derived from an EMBL/GenBank/DDBJ whole genome shotgun (WGS) entry which is preliminary data.</text>
</comment>
<sequence length="188" mass="21490">MRDCFVFLGSFKRQVKYEENDRQNPLLIVNDNGYATAADELNNPTAAMTLILKSWLSGHWFRYLILVMCSPLLIPLVCVFSPFICVAEVCFCFCRRRRLKSDGLQPPPVVPTPVPRQQEDVKAKEKVSLLDRYLDDQLELALEILDECSGDLGFRYDCIDEFDDNRSNSLCIMPSGDGYDRLVPLVAR</sequence>
<dbReference type="PANTHER" id="PTHR36322">
    <property type="entry name" value="TRANSMEMBRANE PROTEIN"/>
    <property type="match status" value="1"/>
</dbReference>
<keyword evidence="1" id="KW-0472">Membrane</keyword>
<dbReference type="AlphaFoldDB" id="A0A9K3HGX3"/>
<keyword evidence="1" id="KW-1133">Transmembrane helix</keyword>
<proteinExistence type="predicted"/>
<keyword evidence="3" id="KW-1185">Reference proteome</keyword>
<keyword evidence="1" id="KW-0812">Transmembrane</keyword>
<dbReference type="Proteomes" id="UP000215914">
    <property type="component" value="Unassembled WGS sequence"/>
</dbReference>
<dbReference type="PANTHER" id="PTHR36322:SF3">
    <property type="entry name" value="TRANSMEMBRANE PROTEIN"/>
    <property type="match status" value="1"/>
</dbReference>
<feature type="transmembrane region" description="Helical" evidence="1">
    <location>
        <begin position="60"/>
        <end position="93"/>
    </location>
</feature>
<evidence type="ECO:0000313" key="2">
    <source>
        <dbReference type="EMBL" id="KAF5778137.1"/>
    </source>
</evidence>
<evidence type="ECO:0000256" key="1">
    <source>
        <dbReference type="SAM" id="Phobius"/>
    </source>
</evidence>